<reference evidence="3" key="1">
    <citation type="submission" date="2020-03" db="EMBL/GenBank/DDBJ databases">
        <title>Complete genome sequence of Aeromonas phage PS.</title>
        <authorList>
            <person name="Tagunde S.N."/>
            <person name="Newase S.K."/>
            <person name="Nagar V."/>
            <person name="Kapadnis B.P."/>
            <person name="Pandit S.V."/>
        </authorList>
    </citation>
    <scope>NUCLEOTIDE SEQUENCE</scope>
</reference>
<evidence type="ECO:0000313" key="3">
    <source>
        <dbReference type="EMBL" id="QIW89952.1"/>
    </source>
</evidence>
<keyword evidence="4" id="KW-1185">Reference proteome</keyword>
<name>A0A6H0X6T9_9CAUD</name>
<feature type="region of interest" description="Disordered" evidence="2">
    <location>
        <begin position="39"/>
        <end position="58"/>
    </location>
</feature>
<protein>
    <submittedName>
        <fullName evidence="3">Uncharacterized protein</fullName>
    </submittedName>
</protein>
<dbReference type="Proteomes" id="UP000503286">
    <property type="component" value="Segment"/>
</dbReference>
<organism evidence="3 4">
    <name type="scientific">Aeromonas phage PS</name>
    <dbReference type="NCBI Taxonomy" id="2723762"/>
    <lineage>
        <taxon>Viruses</taxon>
        <taxon>Duplodnaviria</taxon>
        <taxon>Heunggongvirae</taxon>
        <taxon>Uroviricota</taxon>
        <taxon>Caudoviricetes</taxon>
        <taxon>Autographivirales</taxon>
        <taxon>Autoscriptoviridae</taxon>
        <taxon>Savitribaivirus</taxon>
        <taxon>Savitribaivirus PS</taxon>
    </lineage>
</organism>
<evidence type="ECO:0000256" key="2">
    <source>
        <dbReference type="SAM" id="MobiDB-lite"/>
    </source>
</evidence>
<proteinExistence type="predicted"/>
<evidence type="ECO:0000256" key="1">
    <source>
        <dbReference type="SAM" id="Coils"/>
    </source>
</evidence>
<feature type="coiled-coil region" evidence="1">
    <location>
        <begin position="7"/>
        <end position="34"/>
    </location>
</feature>
<keyword evidence="1" id="KW-0175">Coiled coil</keyword>
<sequence>MTPAEELLNIDAQIDRLTQEVERLLCERREVINRANLNKGATSALAPSNRTPRTSPLC</sequence>
<evidence type="ECO:0000313" key="4">
    <source>
        <dbReference type="Proteomes" id="UP000503286"/>
    </source>
</evidence>
<dbReference type="EMBL" id="MT259468">
    <property type="protein sequence ID" value="QIW89952.1"/>
    <property type="molecule type" value="Genomic_DNA"/>
</dbReference>
<accession>A0A6H0X6T9</accession>